<comment type="caution">
    <text evidence="3">The sequence shown here is derived from an EMBL/GenBank/DDBJ whole genome shotgun (WGS) entry which is preliminary data.</text>
</comment>
<protein>
    <submittedName>
        <fullName evidence="3">Tripartite tricarboxylate transporter TctB family protein</fullName>
    </submittedName>
</protein>
<feature type="domain" description="DUF1468" evidence="2">
    <location>
        <begin position="10"/>
        <end position="142"/>
    </location>
</feature>
<dbReference type="InterPro" id="IPR009936">
    <property type="entry name" value="DUF1468"/>
</dbReference>
<evidence type="ECO:0000259" key="2">
    <source>
        <dbReference type="Pfam" id="PF07331"/>
    </source>
</evidence>
<sequence length="148" mass="15799">MKQKDIGDILGGALMIGFGIFAMIYAQRYSFGSVSQMGPGFFPVVLGGVLAVLGALIILPALARPGPDLEFNWKTLFFVIGAIIVFAFTLRPLGLIVATMAAVLLAASAERKFSLKGRVLLAAGIAALVFVIFRVGLRMNIPVWPRGF</sequence>
<accession>A0ABT5TDC3</accession>
<dbReference type="Pfam" id="PF07331">
    <property type="entry name" value="TctB"/>
    <property type="match status" value="1"/>
</dbReference>
<organism evidence="3 4">
    <name type="scientific">Roseinatronobacter alkalisoli</name>
    <dbReference type="NCBI Taxonomy" id="3028235"/>
    <lineage>
        <taxon>Bacteria</taxon>
        <taxon>Pseudomonadati</taxon>
        <taxon>Pseudomonadota</taxon>
        <taxon>Alphaproteobacteria</taxon>
        <taxon>Rhodobacterales</taxon>
        <taxon>Paracoccaceae</taxon>
        <taxon>Roseinatronobacter</taxon>
    </lineage>
</organism>
<name>A0ABT5TDC3_9RHOB</name>
<feature type="transmembrane region" description="Helical" evidence="1">
    <location>
        <begin position="119"/>
        <end position="137"/>
    </location>
</feature>
<proteinExistence type="predicted"/>
<dbReference type="EMBL" id="JAQZSM010000014">
    <property type="protein sequence ID" value="MDD7972361.1"/>
    <property type="molecule type" value="Genomic_DNA"/>
</dbReference>
<feature type="transmembrane region" description="Helical" evidence="1">
    <location>
        <begin position="75"/>
        <end position="107"/>
    </location>
</feature>
<evidence type="ECO:0000256" key="1">
    <source>
        <dbReference type="SAM" id="Phobius"/>
    </source>
</evidence>
<dbReference type="RefSeq" id="WP_274353038.1">
    <property type="nucleotide sequence ID" value="NZ_JAQZSM010000014.1"/>
</dbReference>
<dbReference type="Proteomes" id="UP001431784">
    <property type="component" value="Unassembled WGS sequence"/>
</dbReference>
<keyword evidence="1" id="KW-1133">Transmembrane helix</keyword>
<evidence type="ECO:0000313" key="3">
    <source>
        <dbReference type="EMBL" id="MDD7972361.1"/>
    </source>
</evidence>
<evidence type="ECO:0000313" key="4">
    <source>
        <dbReference type="Proteomes" id="UP001431784"/>
    </source>
</evidence>
<keyword evidence="1" id="KW-0812">Transmembrane</keyword>
<reference evidence="3" key="1">
    <citation type="submission" date="2023-02" db="EMBL/GenBank/DDBJ databases">
        <title>Description of Roseinatronobacter alkalisoli sp. nov., an alkaliphilic bacerium isolated from soda soil.</title>
        <authorList>
            <person name="Wei W."/>
        </authorList>
    </citation>
    <scope>NUCLEOTIDE SEQUENCE</scope>
    <source>
        <strain evidence="3">HJB301</strain>
    </source>
</reference>
<keyword evidence="1" id="KW-0472">Membrane</keyword>
<feature type="transmembrane region" description="Helical" evidence="1">
    <location>
        <begin position="38"/>
        <end position="63"/>
    </location>
</feature>
<keyword evidence="4" id="KW-1185">Reference proteome</keyword>
<gene>
    <name evidence="3" type="ORF">PUT78_14770</name>
</gene>
<feature type="transmembrane region" description="Helical" evidence="1">
    <location>
        <begin position="6"/>
        <end position="26"/>
    </location>
</feature>